<protein>
    <recommendedName>
        <fullName evidence="4">ShKT domain-containing protein</fullName>
    </recommendedName>
</protein>
<dbReference type="PANTHER" id="PTHR20961">
    <property type="entry name" value="GLYCOSYLTRANSFERASE"/>
    <property type="match status" value="1"/>
</dbReference>
<dbReference type="InterPro" id="IPR007657">
    <property type="entry name" value="Glycosyltransferase_61"/>
</dbReference>
<keyword evidence="1" id="KW-0328">Glycosyltransferase</keyword>
<keyword evidence="3" id="KW-0325">Glycoprotein</keyword>
<keyword evidence="2" id="KW-0808">Transferase</keyword>
<proteinExistence type="predicted"/>
<evidence type="ECO:0000313" key="5">
    <source>
        <dbReference type="EnsemblProtists" id="EOD18823"/>
    </source>
</evidence>
<dbReference type="SMART" id="SM00254">
    <property type="entry name" value="ShKT"/>
    <property type="match status" value="1"/>
</dbReference>
<evidence type="ECO:0000259" key="4">
    <source>
        <dbReference type="PROSITE" id="PS51670"/>
    </source>
</evidence>
<accession>A0A0D3J5N8</accession>
<dbReference type="PaxDb" id="2903-EOD18823"/>
<dbReference type="EnsemblProtists" id="EOD18823">
    <property type="protein sequence ID" value="EOD18823"/>
    <property type="gene ID" value="EMIHUDRAFT_209419"/>
</dbReference>
<reference evidence="6" key="1">
    <citation type="journal article" date="2013" name="Nature">
        <title>Pan genome of the phytoplankton Emiliania underpins its global distribution.</title>
        <authorList>
            <person name="Read B.A."/>
            <person name="Kegel J."/>
            <person name="Klute M.J."/>
            <person name="Kuo A."/>
            <person name="Lefebvre S.C."/>
            <person name="Maumus F."/>
            <person name="Mayer C."/>
            <person name="Miller J."/>
            <person name="Monier A."/>
            <person name="Salamov A."/>
            <person name="Young J."/>
            <person name="Aguilar M."/>
            <person name="Claverie J.M."/>
            <person name="Frickenhaus S."/>
            <person name="Gonzalez K."/>
            <person name="Herman E.K."/>
            <person name="Lin Y.C."/>
            <person name="Napier J."/>
            <person name="Ogata H."/>
            <person name="Sarno A.F."/>
            <person name="Shmutz J."/>
            <person name="Schroeder D."/>
            <person name="de Vargas C."/>
            <person name="Verret F."/>
            <person name="von Dassow P."/>
            <person name="Valentin K."/>
            <person name="Van de Peer Y."/>
            <person name="Wheeler G."/>
            <person name="Dacks J.B."/>
            <person name="Delwiche C.F."/>
            <person name="Dyhrman S.T."/>
            <person name="Glockner G."/>
            <person name="John U."/>
            <person name="Richards T."/>
            <person name="Worden A.Z."/>
            <person name="Zhang X."/>
            <person name="Grigoriev I.V."/>
            <person name="Allen A.E."/>
            <person name="Bidle K."/>
            <person name="Borodovsky M."/>
            <person name="Bowler C."/>
            <person name="Brownlee C."/>
            <person name="Cock J.M."/>
            <person name="Elias M."/>
            <person name="Gladyshev V.N."/>
            <person name="Groth M."/>
            <person name="Guda C."/>
            <person name="Hadaegh A."/>
            <person name="Iglesias-Rodriguez M.D."/>
            <person name="Jenkins J."/>
            <person name="Jones B.M."/>
            <person name="Lawson T."/>
            <person name="Leese F."/>
            <person name="Lindquist E."/>
            <person name="Lobanov A."/>
            <person name="Lomsadze A."/>
            <person name="Malik S.B."/>
            <person name="Marsh M.E."/>
            <person name="Mackinder L."/>
            <person name="Mock T."/>
            <person name="Mueller-Roeber B."/>
            <person name="Pagarete A."/>
            <person name="Parker M."/>
            <person name="Probert I."/>
            <person name="Quesneville H."/>
            <person name="Raines C."/>
            <person name="Rensing S.A."/>
            <person name="Riano-Pachon D.M."/>
            <person name="Richier S."/>
            <person name="Rokitta S."/>
            <person name="Shiraiwa Y."/>
            <person name="Soanes D.M."/>
            <person name="van der Giezen M."/>
            <person name="Wahlund T.M."/>
            <person name="Williams B."/>
            <person name="Wilson W."/>
            <person name="Wolfe G."/>
            <person name="Wurch L.L."/>
        </authorList>
    </citation>
    <scope>NUCLEOTIDE SEQUENCE</scope>
</reference>
<dbReference type="GeneID" id="17264370"/>
<dbReference type="Proteomes" id="UP000013827">
    <property type="component" value="Unassembled WGS sequence"/>
</dbReference>
<dbReference type="GO" id="GO:0016757">
    <property type="term" value="F:glycosyltransferase activity"/>
    <property type="evidence" value="ECO:0007669"/>
    <property type="project" value="UniProtKB-KW"/>
</dbReference>
<evidence type="ECO:0000313" key="6">
    <source>
        <dbReference type="Proteomes" id="UP000013827"/>
    </source>
</evidence>
<evidence type="ECO:0000256" key="3">
    <source>
        <dbReference type="ARBA" id="ARBA00023180"/>
    </source>
</evidence>
<feature type="domain" description="ShKT" evidence="4">
    <location>
        <begin position="384"/>
        <end position="421"/>
    </location>
</feature>
<dbReference type="HOGENOM" id="CLU_643163_0_0_1"/>
<dbReference type="InterPro" id="IPR049625">
    <property type="entry name" value="Glyco_transf_61_cat"/>
</dbReference>
<keyword evidence="6" id="KW-1185">Reference proteome</keyword>
<evidence type="ECO:0000256" key="1">
    <source>
        <dbReference type="ARBA" id="ARBA00022676"/>
    </source>
</evidence>
<dbReference type="InterPro" id="IPR003582">
    <property type="entry name" value="ShKT_dom"/>
</dbReference>
<reference evidence="5" key="2">
    <citation type="submission" date="2024-10" db="UniProtKB">
        <authorList>
            <consortium name="EnsemblProtists"/>
        </authorList>
    </citation>
    <scope>IDENTIFICATION</scope>
</reference>
<dbReference type="AlphaFoldDB" id="A0A0D3J5N8"/>
<evidence type="ECO:0000256" key="2">
    <source>
        <dbReference type="ARBA" id="ARBA00022679"/>
    </source>
</evidence>
<organism evidence="5 6">
    <name type="scientific">Emiliania huxleyi (strain CCMP1516)</name>
    <dbReference type="NCBI Taxonomy" id="280463"/>
    <lineage>
        <taxon>Eukaryota</taxon>
        <taxon>Haptista</taxon>
        <taxon>Haptophyta</taxon>
        <taxon>Prymnesiophyceae</taxon>
        <taxon>Isochrysidales</taxon>
        <taxon>Noelaerhabdaceae</taxon>
        <taxon>Emiliania</taxon>
    </lineage>
</organism>
<name>A0A0D3J5N8_EMIH1</name>
<dbReference type="Gene3D" id="1.10.10.1940">
    <property type="match status" value="1"/>
</dbReference>
<dbReference type="RefSeq" id="XP_005771252.1">
    <property type="nucleotide sequence ID" value="XM_005771195.1"/>
</dbReference>
<dbReference type="Pfam" id="PF01549">
    <property type="entry name" value="ShK"/>
    <property type="match status" value="1"/>
</dbReference>
<sequence length="427" mass="47383">MFDGNILKGPSDGPLQPEAFGRLVAQCQRHGRQKRLLLTAVSRYGNHWHALRPTIVLLNTLREDTKQRGACCVSDSPLRASVGPWTAVWAAMSNPREPLRTPAWLHQHSMRRPQCYETVAVGGSPSLDYYLPSRTEQDWQRRRGLLGEYLRWVRARLGVGIGLPQVPTDRNIRLLMVARRGASGVKRRIVNLAALIAAARRRPGLEVTVVDFARLPLREQIALTSRHDLYVGMQGTSMMNAMWLPAHGVPLMVLACGCSHRSNFFNLLRHGAPGVLYQFRGEDPSRPGQKCSRCALGGVSASVPLPCFHHMLGQMTVHARWGLTRNAPELVLNSTAAVERVPRSRAPLFVSDSNGQHCARPTEASRTAGAELRARHSKSHRGACVDHNSMCVSWAAAGYCTSGNVYEKFMHLKCPASCEYCARVRRP</sequence>
<dbReference type="KEGG" id="ehx:EMIHUDRAFT_209419"/>
<dbReference type="Pfam" id="PF04577">
    <property type="entry name" value="Glyco_transf_61"/>
    <property type="match status" value="1"/>
</dbReference>
<dbReference type="PROSITE" id="PS51670">
    <property type="entry name" value="SHKT"/>
    <property type="match status" value="1"/>
</dbReference>